<feature type="non-terminal residue" evidence="1">
    <location>
        <position position="1"/>
    </location>
</feature>
<evidence type="ECO:0000313" key="1">
    <source>
        <dbReference type="EMBL" id="TVU03585.1"/>
    </source>
</evidence>
<keyword evidence="2" id="KW-1185">Reference proteome</keyword>
<accession>A0A5J9SX99</accession>
<dbReference type="EMBL" id="RWGY01000165">
    <property type="protein sequence ID" value="TVU03585.1"/>
    <property type="molecule type" value="Genomic_DNA"/>
</dbReference>
<dbReference type="AlphaFoldDB" id="A0A5J9SX99"/>
<sequence>SASQLPWRMSRVSQTWPQGLPVQSDGACSLVASGWHGGGAADVASDRRHGGFCCDPNCTSTPGRLKWEQIVDAKLAQLASMNGQAQPGQGGRGARPIGGVVFSSQRRVQLALHLHVQPPRAGAHVYLALSKGVAEVRAGGATEVGAKSGQGAVDVGVGEAEMKIQAEEVLARVVEVQARGKTKALAGAAEVGVGEVKAGEGGAWSVKGAGTRWGVVGNNGGGAMRNDEGAGEV</sequence>
<dbReference type="Proteomes" id="UP000324897">
    <property type="component" value="Unassembled WGS sequence"/>
</dbReference>
<organism evidence="1 2">
    <name type="scientific">Eragrostis curvula</name>
    <name type="common">weeping love grass</name>
    <dbReference type="NCBI Taxonomy" id="38414"/>
    <lineage>
        <taxon>Eukaryota</taxon>
        <taxon>Viridiplantae</taxon>
        <taxon>Streptophyta</taxon>
        <taxon>Embryophyta</taxon>
        <taxon>Tracheophyta</taxon>
        <taxon>Spermatophyta</taxon>
        <taxon>Magnoliopsida</taxon>
        <taxon>Liliopsida</taxon>
        <taxon>Poales</taxon>
        <taxon>Poaceae</taxon>
        <taxon>PACMAD clade</taxon>
        <taxon>Chloridoideae</taxon>
        <taxon>Eragrostideae</taxon>
        <taxon>Eragrostidinae</taxon>
        <taxon>Eragrostis</taxon>
    </lineage>
</organism>
<name>A0A5J9SX99_9POAL</name>
<reference evidence="1 2" key="1">
    <citation type="journal article" date="2019" name="Sci. Rep.">
        <title>A high-quality genome of Eragrostis curvula grass provides insights into Poaceae evolution and supports new strategies to enhance forage quality.</title>
        <authorList>
            <person name="Carballo J."/>
            <person name="Santos B.A.C.M."/>
            <person name="Zappacosta D."/>
            <person name="Garbus I."/>
            <person name="Selva J.P."/>
            <person name="Gallo C.A."/>
            <person name="Diaz A."/>
            <person name="Albertini E."/>
            <person name="Caccamo M."/>
            <person name="Echenique V."/>
        </authorList>
    </citation>
    <scope>NUCLEOTIDE SEQUENCE [LARGE SCALE GENOMIC DNA]</scope>
    <source>
        <strain evidence="2">cv. Victoria</strain>
        <tissue evidence="1">Leaf</tissue>
    </source>
</reference>
<protein>
    <submittedName>
        <fullName evidence="1">Uncharacterized protein</fullName>
    </submittedName>
</protein>
<evidence type="ECO:0000313" key="2">
    <source>
        <dbReference type="Proteomes" id="UP000324897"/>
    </source>
</evidence>
<comment type="caution">
    <text evidence="1">The sequence shown here is derived from an EMBL/GenBank/DDBJ whole genome shotgun (WGS) entry which is preliminary data.</text>
</comment>
<gene>
    <name evidence="1" type="ORF">EJB05_50902</name>
</gene>
<proteinExistence type="predicted"/>
<dbReference type="Gramene" id="TVU03585">
    <property type="protein sequence ID" value="TVU03585"/>
    <property type="gene ID" value="EJB05_50902"/>
</dbReference>